<dbReference type="InterPro" id="IPR027469">
    <property type="entry name" value="Cation_efflux_TMD_sf"/>
</dbReference>
<evidence type="ECO:0000256" key="4">
    <source>
        <dbReference type="ARBA" id="ARBA00022989"/>
    </source>
</evidence>
<accession>A0AAW6T863</accession>
<gene>
    <name evidence="8" type="ORF">QF206_08170</name>
</gene>
<name>A0AAW6T863_9MICO</name>
<dbReference type="EMBL" id="JASATX010000003">
    <property type="protein sequence ID" value="MDI2098936.1"/>
    <property type="molecule type" value="Genomic_DNA"/>
</dbReference>
<keyword evidence="4 6" id="KW-1133">Transmembrane helix</keyword>
<dbReference type="GO" id="GO:0006829">
    <property type="term" value="P:zinc ion transport"/>
    <property type="evidence" value="ECO:0007669"/>
    <property type="project" value="InterPro"/>
</dbReference>
<dbReference type="InterPro" id="IPR058533">
    <property type="entry name" value="Cation_efflux_TM"/>
</dbReference>
<dbReference type="SUPFAM" id="SSF161111">
    <property type="entry name" value="Cation efflux protein transmembrane domain-like"/>
    <property type="match status" value="1"/>
</dbReference>
<dbReference type="PANTHER" id="PTHR13414:SF9">
    <property type="entry name" value="PROTON-COUPLED ZINC ANTIPORTER SLC30A9, MITOCHONDRIAL"/>
    <property type="match status" value="1"/>
</dbReference>
<dbReference type="GO" id="GO:0008324">
    <property type="term" value="F:monoatomic cation transmembrane transporter activity"/>
    <property type="evidence" value="ECO:0007669"/>
    <property type="project" value="InterPro"/>
</dbReference>
<evidence type="ECO:0000313" key="9">
    <source>
        <dbReference type="Proteomes" id="UP001321506"/>
    </source>
</evidence>
<evidence type="ECO:0000256" key="6">
    <source>
        <dbReference type="SAM" id="Phobius"/>
    </source>
</evidence>
<feature type="transmembrane region" description="Helical" evidence="6">
    <location>
        <begin position="160"/>
        <end position="185"/>
    </location>
</feature>
<dbReference type="PANTHER" id="PTHR13414">
    <property type="entry name" value="HUEL-CATION TRANSPORTER"/>
    <property type="match status" value="1"/>
</dbReference>
<dbReference type="Proteomes" id="UP001321506">
    <property type="component" value="Unassembled WGS sequence"/>
</dbReference>
<keyword evidence="5 6" id="KW-0472">Membrane</keyword>
<reference evidence="8 9" key="1">
    <citation type="submission" date="2023-04" db="EMBL/GenBank/DDBJ databases">
        <title>Klugiella caeni sp. nov. isolated from the sludge of biochemical tank.</title>
        <authorList>
            <person name="Geng K."/>
        </authorList>
    </citation>
    <scope>NUCLEOTIDE SEQUENCE [LARGE SCALE GENOMIC DNA]</scope>
    <source>
        <strain evidence="8 9">YN-L-19</strain>
    </source>
</reference>
<proteinExistence type="predicted"/>
<keyword evidence="9" id="KW-1185">Reference proteome</keyword>
<dbReference type="InterPro" id="IPR040177">
    <property type="entry name" value="SLC30A9"/>
</dbReference>
<dbReference type="NCBIfam" id="TIGR01297">
    <property type="entry name" value="CDF"/>
    <property type="match status" value="1"/>
</dbReference>
<dbReference type="RefSeq" id="WP_281488725.1">
    <property type="nucleotide sequence ID" value="NZ_CP159582.1"/>
</dbReference>
<feature type="transmembrane region" description="Helical" evidence="6">
    <location>
        <begin position="9"/>
        <end position="30"/>
    </location>
</feature>
<dbReference type="AlphaFoldDB" id="A0AAW6T863"/>
<evidence type="ECO:0000256" key="1">
    <source>
        <dbReference type="ARBA" id="ARBA00004141"/>
    </source>
</evidence>
<evidence type="ECO:0000256" key="3">
    <source>
        <dbReference type="ARBA" id="ARBA00022692"/>
    </source>
</evidence>
<comment type="subcellular location">
    <subcellularLocation>
        <location evidence="1">Membrane</location>
        <topology evidence="1">Multi-pass membrane protein</topology>
    </subcellularLocation>
</comment>
<organism evidence="8 9">
    <name type="scientific">Ruicaihuangia caeni</name>
    <dbReference type="NCBI Taxonomy" id="3042517"/>
    <lineage>
        <taxon>Bacteria</taxon>
        <taxon>Bacillati</taxon>
        <taxon>Actinomycetota</taxon>
        <taxon>Actinomycetes</taxon>
        <taxon>Micrococcales</taxon>
        <taxon>Microbacteriaceae</taxon>
        <taxon>Ruicaihuangia</taxon>
    </lineage>
</organism>
<dbReference type="Pfam" id="PF01545">
    <property type="entry name" value="Cation_efflux"/>
    <property type="match status" value="1"/>
</dbReference>
<dbReference type="InterPro" id="IPR036837">
    <property type="entry name" value="Cation_efflux_CTD_sf"/>
</dbReference>
<keyword evidence="2" id="KW-0813">Transport</keyword>
<feature type="domain" description="Cation efflux protein transmembrane" evidence="7">
    <location>
        <begin position="10"/>
        <end position="216"/>
    </location>
</feature>
<dbReference type="InterPro" id="IPR002524">
    <property type="entry name" value="Cation_efflux"/>
</dbReference>
<evidence type="ECO:0000256" key="2">
    <source>
        <dbReference type="ARBA" id="ARBA00022448"/>
    </source>
</evidence>
<evidence type="ECO:0000256" key="5">
    <source>
        <dbReference type="ARBA" id="ARBA00023136"/>
    </source>
</evidence>
<feature type="transmembrane region" description="Helical" evidence="6">
    <location>
        <begin position="77"/>
        <end position="97"/>
    </location>
</feature>
<sequence>MSASGGTKAVIAALLANTGIAVTKFIAWAFSGSSAMLAEAVHSVADAGNQALLLFGGKRAKKKADAEHPFGYGRERYLWAFVVAIVLFSVGGMFSIYEGIEKLRHPHPLEVPWLPIVVLIIAIIMESFSLRTAVKESLPFKKGSWIDFVRHAKSPELPVVLLEDIAALLGLVFALFGVSLTILTGDPMWDGIGTLAIGALLIVVALILGFETQSLLVGEGALPRDVSTIRAAINAHPRVEALIHMKTLYLGPDELLVAAKVAFPRTEQLSQVAAHIDELEKSIREAVPVAKVIYLEPDVYRPDNKVNPPTDTFVIRASD</sequence>
<dbReference type="GO" id="GO:0016020">
    <property type="term" value="C:membrane"/>
    <property type="evidence" value="ECO:0007669"/>
    <property type="project" value="UniProtKB-SubCell"/>
</dbReference>
<feature type="transmembrane region" description="Helical" evidence="6">
    <location>
        <begin position="113"/>
        <end position="134"/>
    </location>
</feature>
<feature type="transmembrane region" description="Helical" evidence="6">
    <location>
        <begin position="191"/>
        <end position="210"/>
    </location>
</feature>
<evidence type="ECO:0000313" key="8">
    <source>
        <dbReference type="EMBL" id="MDI2098936.1"/>
    </source>
</evidence>
<dbReference type="SUPFAM" id="SSF160240">
    <property type="entry name" value="Cation efflux protein cytoplasmic domain-like"/>
    <property type="match status" value="1"/>
</dbReference>
<dbReference type="Gene3D" id="3.30.70.1350">
    <property type="entry name" value="Cation efflux protein, cytoplasmic domain"/>
    <property type="match status" value="1"/>
</dbReference>
<dbReference type="Gene3D" id="1.20.1510.10">
    <property type="entry name" value="Cation efflux protein transmembrane domain"/>
    <property type="match status" value="1"/>
</dbReference>
<protein>
    <submittedName>
        <fullName evidence="8">Cation diffusion facilitator family transporter</fullName>
    </submittedName>
</protein>
<comment type="caution">
    <text evidence="8">The sequence shown here is derived from an EMBL/GenBank/DDBJ whole genome shotgun (WGS) entry which is preliminary data.</text>
</comment>
<evidence type="ECO:0000259" key="7">
    <source>
        <dbReference type="Pfam" id="PF01545"/>
    </source>
</evidence>
<keyword evidence="3 6" id="KW-0812">Transmembrane</keyword>